<dbReference type="InterPro" id="IPR002059">
    <property type="entry name" value="CSP_DNA-bd"/>
</dbReference>
<dbReference type="AlphaFoldDB" id="A0A4P7QGZ2"/>
<gene>
    <name evidence="2" type="primary">csp</name>
    <name evidence="2" type="ORF">CENDO_03265</name>
</gene>
<dbReference type="InterPro" id="IPR011129">
    <property type="entry name" value="CSD"/>
</dbReference>
<dbReference type="Pfam" id="PF00313">
    <property type="entry name" value="CSD"/>
    <property type="match status" value="1"/>
</dbReference>
<dbReference type="Proteomes" id="UP000296352">
    <property type="component" value="Chromosome"/>
</dbReference>
<evidence type="ECO:0000259" key="1">
    <source>
        <dbReference type="PROSITE" id="PS51857"/>
    </source>
</evidence>
<dbReference type="EMBL" id="CP039247">
    <property type="protein sequence ID" value="QCB27947.1"/>
    <property type="molecule type" value="Genomic_DNA"/>
</dbReference>
<dbReference type="CDD" id="cd04458">
    <property type="entry name" value="CSP_CDS"/>
    <property type="match status" value="1"/>
</dbReference>
<proteinExistence type="predicted"/>
<dbReference type="SUPFAM" id="SSF50249">
    <property type="entry name" value="Nucleic acid-binding proteins"/>
    <property type="match status" value="1"/>
</dbReference>
<dbReference type="KEGG" id="cee:CENDO_03265"/>
<dbReference type="PROSITE" id="PS51857">
    <property type="entry name" value="CSD_2"/>
    <property type="match status" value="1"/>
</dbReference>
<dbReference type="GO" id="GO:0003676">
    <property type="term" value="F:nucleic acid binding"/>
    <property type="evidence" value="ECO:0007669"/>
    <property type="project" value="InterPro"/>
</dbReference>
<keyword evidence="3" id="KW-1185">Reference proteome</keyword>
<dbReference type="Gene3D" id="2.40.50.140">
    <property type="entry name" value="Nucleic acid-binding proteins"/>
    <property type="match status" value="1"/>
</dbReference>
<feature type="domain" description="CSD" evidence="1">
    <location>
        <begin position="17"/>
        <end position="80"/>
    </location>
</feature>
<evidence type="ECO:0000313" key="3">
    <source>
        <dbReference type="Proteomes" id="UP000296352"/>
    </source>
</evidence>
<evidence type="ECO:0000313" key="2">
    <source>
        <dbReference type="EMBL" id="QCB27947.1"/>
    </source>
</evidence>
<dbReference type="InterPro" id="IPR012340">
    <property type="entry name" value="NA-bd_OB-fold"/>
</dbReference>
<name>A0A4P7QGZ2_9CORY</name>
<accession>A0A4P7QGZ2</accession>
<reference evidence="2 3" key="1">
    <citation type="submission" date="2019-04" db="EMBL/GenBank/DDBJ databases">
        <title>Corynebacterium endometrii sp. nov., isolated from the uterus of a cow with endometritis.</title>
        <authorList>
            <person name="Ballas P."/>
            <person name="Ruckert C."/>
            <person name="Wagener K."/>
            <person name="Drillich M."/>
            <person name="Kaempfer P."/>
            <person name="Busse H.-J."/>
            <person name="Ehling-Schulz M."/>
        </authorList>
    </citation>
    <scope>NUCLEOTIDE SEQUENCE [LARGE SCALE GENOMIC DNA]</scope>
    <source>
        <strain evidence="2 3">LMM-1653</strain>
    </source>
</reference>
<sequence length="143" mass="15807">MQDIDTYSINEKVVSPVPIGKVKWFDAEKGFGFASNPGNEDVFVGRAVLPEGVDELHPGQRIEFDFAAGRRGPQALRVKVLDSPRRKHGPSRKPEELGSMLADVMTMLETHVQPALDAGRYPERKTGRQVAEILRAIAKDLDA</sequence>
<protein>
    <submittedName>
        <fullName evidence="2">Cold shock-like protein</fullName>
    </submittedName>
</protein>
<organism evidence="2 3">
    <name type="scientific">Corynebacterium endometrii</name>
    <dbReference type="NCBI Taxonomy" id="2488819"/>
    <lineage>
        <taxon>Bacteria</taxon>
        <taxon>Bacillati</taxon>
        <taxon>Actinomycetota</taxon>
        <taxon>Actinomycetes</taxon>
        <taxon>Mycobacteriales</taxon>
        <taxon>Corynebacteriaceae</taxon>
        <taxon>Corynebacterium</taxon>
    </lineage>
</organism>
<dbReference type="SMART" id="SM00357">
    <property type="entry name" value="CSP"/>
    <property type="match status" value="1"/>
</dbReference>
<dbReference type="PRINTS" id="PR00050">
    <property type="entry name" value="COLDSHOCK"/>
</dbReference>